<protein>
    <submittedName>
        <fullName evidence="6">Transporter substrate-binding domain-containing protein</fullName>
    </submittedName>
</protein>
<feature type="domain" description="Solute-binding protein family 3/N-terminal" evidence="5">
    <location>
        <begin position="52"/>
        <end position="275"/>
    </location>
</feature>
<dbReference type="FunCoup" id="A0A7L4YTU4">
    <property type="interactions" value="20"/>
</dbReference>
<dbReference type="OrthoDB" id="9807888at2"/>
<dbReference type="PROSITE" id="PS51257">
    <property type="entry name" value="PROKAR_LIPOPROTEIN"/>
    <property type="match status" value="1"/>
</dbReference>
<accession>A0A7L4YTU4</accession>
<reference evidence="6 7" key="1">
    <citation type="journal article" date="2018" name="Int. J. Syst. Evol. Microbiol.">
        <title>Epidermidibacterium keratini gen. nov., sp. nov., a member of the family Sporichthyaceae, isolated from keratin epidermis.</title>
        <authorList>
            <person name="Lee D.G."/>
            <person name="Trujillo M.E."/>
            <person name="Kang S."/>
            <person name="Nam J.J."/>
            <person name="Kim Y.J."/>
        </authorList>
    </citation>
    <scope>NUCLEOTIDE SEQUENCE [LARGE SCALE GENOMIC DNA]</scope>
    <source>
        <strain evidence="6 7">EPI-7</strain>
    </source>
</reference>
<organism evidence="6 7">
    <name type="scientific">Epidermidibacterium keratini</name>
    <dbReference type="NCBI Taxonomy" id="1891644"/>
    <lineage>
        <taxon>Bacteria</taxon>
        <taxon>Bacillati</taxon>
        <taxon>Actinomycetota</taxon>
        <taxon>Actinomycetes</taxon>
        <taxon>Sporichthyales</taxon>
        <taxon>Sporichthyaceae</taxon>
        <taxon>Epidermidibacterium</taxon>
    </lineage>
</organism>
<dbReference type="InParanoid" id="A0A7L4YTU4"/>
<dbReference type="Pfam" id="PF00497">
    <property type="entry name" value="SBP_bac_3"/>
    <property type="match status" value="1"/>
</dbReference>
<dbReference type="GO" id="GO:0005576">
    <property type="term" value="C:extracellular region"/>
    <property type="evidence" value="ECO:0007669"/>
    <property type="project" value="TreeGrafter"/>
</dbReference>
<proteinExistence type="inferred from homology"/>
<dbReference type="PANTHER" id="PTHR30085">
    <property type="entry name" value="AMINO ACID ABC TRANSPORTER PERMEASE"/>
    <property type="match status" value="1"/>
</dbReference>
<name>A0A7L4YTU4_9ACTN</name>
<keyword evidence="3 4" id="KW-0732">Signal</keyword>
<dbReference type="RefSeq" id="WP_159547051.1">
    <property type="nucleotide sequence ID" value="NZ_CP047156.1"/>
</dbReference>
<dbReference type="Gene3D" id="3.40.190.10">
    <property type="entry name" value="Periplasmic binding protein-like II"/>
    <property type="match status" value="2"/>
</dbReference>
<sequence length="291" mass="30203">MRRGLRAALCAVLALILTACASPGGDESETTTAPPPKFEDGTSVAALAQSGTIRIGVKTDLPGLGYQPSDASTPKGFDIEIAKIIAAAMDITPTDIQWVAVSSGNRMSMLTSGQVDLVIATFSMTDERMAQVGMAGPYFLTGQQIMTRSDDTSIAAPEDLAGKSVCQVAGSESANDLVDKYGAITTAYNSYSLCVDALLSGDLDAVSTDGAILQGFASEYPDDVHIVGEPFTTQRYGIGYPLGDVAMCQFLTDALLAAYSDGQWAEAFESTLGADGITAPVAPRPDDCPTG</sequence>
<evidence type="ECO:0000256" key="3">
    <source>
        <dbReference type="ARBA" id="ARBA00022729"/>
    </source>
</evidence>
<feature type="signal peptide" evidence="4">
    <location>
        <begin position="1"/>
        <end position="21"/>
    </location>
</feature>
<dbReference type="EMBL" id="CP047156">
    <property type="protein sequence ID" value="QHC01927.1"/>
    <property type="molecule type" value="Genomic_DNA"/>
</dbReference>
<dbReference type="SUPFAM" id="SSF53850">
    <property type="entry name" value="Periplasmic binding protein-like II"/>
    <property type="match status" value="1"/>
</dbReference>
<gene>
    <name evidence="6" type="ORF">EK0264_17700</name>
</gene>
<comment type="similarity">
    <text evidence="1">Belongs to the bacterial solute-binding protein 3 family.</text>
</comment>
<dbReference type="Proteomes" id="UP000463857">
    <property type="component" value="Chromosome"/>
</dbReference>
<dbReference type="GO" id="GO:0030288">
    <property type="term" value="C:outer membrane-bounded periplasmic space"/>
    <property type="evidence" value="ECO:0007669"/>
    <property type="project" value="TreeGrafter"/>
</dbReference>
<evidence type="ECO:0000313" key="7">
    <source>
        <dbReference type="Proteomes" id="UP000463857"/>
    </source>
</evidence>
<keyword evidence="2" id="KW-0813">Transport</keyword>
<evidence type="ECO:0000313" key="6">
    <source>
        <dbReference type="EMBL" id="QHC01927.1"/>
    </source>
</evidence>
<dbReference type="CDD" id="cd13690">
    <property type="entry name" value="PBP2_GluB"/>
    <property type="match status" value="1"/>
</dbReference>
<keyword evidence="7" id="KW-1185">Reference proteome</keyword>
<dbReference type="PANTHER" id="PTHR30085:SF6">
    <property type="entry name" value="ABC TRANSPORTER GLUTAMINE-BINDING PROTEIN GLNH"/>
    <property type="match status" value="1"/>
</dbReference>
<evidence type="ECO:0000259" key="5">
    <source>
        <dbReference type="SMART" id="SM00062"/>
    </source>
</evidence>
<dbReference type="GO" id="GO:0006865">
    <property type="term" value="P:amino acid transport"/>
    <property type="evidence" value="ECO:0007669"/>
    <property type="project" value="TreeGrafter"/>
</dbReference>
<evidence type="ECO:0000256" key="4">
    <source>
        <dbReference type="SAM" id="SignalP"/>
    </source>
</evidence>
<dbReference type="InterPro" id="IPR051455">
    <property type="entry name" value="Bact_solute-bind_prot3"/>
</dbReference>
<dbReference type="InterPro" id="IPR001638">
    <property type="entry name" value="Solute-binding_3/MltF_N"/>
</dbReference>
<feature type="chain" id="PRO_5038753272" evidence="4">
    <location>
        <begin position="22"/>
        <end position="291"/>
    </location>
</feature>
<dbReference type="AlphaFoldDB" id="A0A7L4YTU4"/>
<dbReference type="SMART" id="SM00062">
    <property type="entry name" value="PBPb"/>
    <property type="match status" value="1"/>
</dbReference>
<evidence type="ECO:0000256" key="1">
    <source>
        <dbReference type="ARBA" id="ARBA00010333"/>
    </source>
</evidence>
<evidence type="ECO:0000256" key="2">
    <source>
        <dbReference type="ARBA" id="ARBA00022448"/>
    </source>
</evidence>
<dbReference type="KEGG" id="eke:EK0264_17700"/>